<feature type="compositionally biased region" description="Basic residues" evidence="1">
    <location>
        <begin position="30"/>
        <end position="42"/>
    </location>
</feature>
<evidence type="ECO:0000256" key="1">
    <source>
        <dbReference type="SAM" id="MobiDB-lite"/>
    </source>
</evidence>
<protein>
    <submittedName>
        <fullName evidence="2">Uncharacterized protein</fullName>
    </submittedName>
</protein>
<accession>A0AAE9J1X1</accession>
<evidence type="ECO:0000313" key="3">
    <source>
        <dbReference type="Proteomes" id="UP000829354"/>
    </source>
</evidence>
<reference evidence="2 3" key="1">
    <citation type="submission" date="2022-04" db="EMBL/GenBank/DDBJ databases">
        <title>Chromosome-level reference genomes for two strains of Caenorhabditis briggsae: an improved platform for comparative genomics.</title>
        <authorList>
            <person name="Stevens L."/>
            <person name="Andersen E."/>
        </authorList>
    </citation>
    <scope>NUCLEOTIDE SEQUENCE [LARGE SCALE GENOMIC DNA]</scope>
    <source>
        <strain evidence="2">VX34</strain>
        <tissue evidence="2">Whole-organism</tissue>
    </source>
</reference>
<gene>
    <name evidence="2" type="ORF">L5515_000476</name>
</gene>
<feature type="region of interest" description="Disordered" evidence="1">
    <location>
        <begin position="1"/>
        <end position="42"/>
    </location>
</feature>
<feature type="compositionally biased region" description="Basic residues" evidence="1">
    <location>
        <begin position="1"/>
        <end position="10"/>
    </location>
</feature>
<keyword evidence="3" id="KW-1185">Reference proteome</keyword>
<dbReference type="AlphaFoldDB" id="A0AAE9J1X1"/>
<proteinExistence type="predicted"/>
<sequence length="497" mass="58072">MKRKVTHRTRTAYSDSDVKTEVTEAETPAKKRKITNKRKKAKKSENDSSSIYLTSVIPLGASSMYLERNQSPSLWITLPRADQSQLLDFFLEDELIKILPQRLKVFLTDWLSSAQQKMIEMLKNDDLRKTIESMKVKCQQTIIRSDKRLRFFLRGILKTVFNTQRFAILERKSSWLTFISSFVKNRKLKKEVDEVVLMRVFTSLDKTANSKLSSFFPVSRQKIFYDGELEEEGICNQKSTSEKVVEEHDEKLQRFPFPTHVTSSSISGTISMDLYSAIPLGAPSMYLERNESLSLWITLTRAEKSQLLKFVLEEDLINDLSKGGKRFLTNWLLSVQQHMIETLKDDGLWKTIESVEIRKEKSLGRCDERLGILLQNLLETVLRTEQFVIFKGVENVWMKYIRNFVQKGPLKRRMNESNLKKLSIQLSRKARKRLSSFFTGSHGNRSNEEAEVYFYHLLRFVLKFAFPHQNEDNSATHNCTHKKLYNFIQLFNVLISR</sequence>
<dbReference type="EMBL" id="CP092620">
    <property type="protein sequence ID" value="UMM10943.1"/>
    <property type="molecule type" value="Genomic_DNA"/>
</dbReference>
<organism evidence="2 3">
    <name type="scientific">Caenorhabditis briggsae</name>
    <dbReference type="NCBI Taxonomy" id="6238"/>
    <lineage>
        <taxon>Eukaryota</taxon>
        <taxon>Metazoa</taxon>
        <taxon>Ecdysozoa</taxon>
        <taxon>Nematoda</taxon>
        <taxon>Chromadorea</taxon>
        <taxon>Rhabditida</taxon>
        <taxon>Rhabditina</taxon>
        <taxon>Rhabditomorpha</taxon>
        <taxon>Rhabditoidea</taxon>
        <taxon>Rhabditidae</taxon>
        <taxon>Peloderinae</taxon>
        <taxon>Caenorhabditis</taxon>
    </lineage>
</organism>
<name>A0AAE9J1X1_CAEBR</name>
<dbReference type="Proteomes" id="UP000829354">
    <property type="component" value="Chromosome I"/>
</dbReference>
<evidence type="ECO:0000313" key="2">
    <source>
        <dbReference type="EMBL" id="UMM10943.1"/>
    </source>
</evidence>